<dbReference type="GO" id="GO:0006508">
    <property type="term" value="P:proteolysis"/>
    <property type="evidence" value="ECO:0007669"/>
    <property type="project" value="UniProtKB-KW"/>
</dbReference>
<name>C4FK50_9AQUI</name>
<dbReference type="GO" id="GO:0008237">
    <property type="term" value="F:metallopeptidase activity"/>
    <property type="evidence" value="ECO:0007669"/>
    <property type="project" value="UniProtKB-KW"/>
</dbReference>
<evidence type="ECO:0000313" key="7">
    <source>
        <dbReference type="EMBL" id="EEP60557.1"/>
    </source>
</evidence>
<dbReference type="AlphaFoldDB" id="C4FK50"/>
<dbReference type="InterPro" id="IPR037518">
    <property type="entry name" value="MPN"/>
</dbReference>
<comment type="caution">
    <text evidence="7">The sequence shown here is derived from an EMBL/GenBank/DDBJ whole genome shotgun (WGS) entry which is preliminary data.</text>
</comment>
<keyword evidence="2" id="KW-0479">Metal-binding</keyword>
<organism evidence="7 8">
    <name type="scientific">Sulfurihydrogenibium yellowstonense SS-5</name>
    <dbReference type="NCBI Taxonomy" id="432331"/>
    <lineage>
        <taxon>Bacteria</taxon>
        <taxon>Pseudomonadati</taxon>
        <taxon>Aquificota</taxon>
        <taxon>Aquificia</taxon>
        <taxon>Aquificales</taxon>
        <taxon>Hydrogenothermaceae</taxon>
        <taxon>Sulfurihydrogenibium</taxon>
    </lineage>
</organism>
<evidence type="ECO:0000256" key="5">
    <source>
        <dbReference type="ARBA" id="ARBA00023049"/>
    </source>
</evidence>
<dbReference type="SUPFAM" id="SSF102712">
    <property type="entry name" value="JAB1/MPN domain"/>
    <property type="match status" value="1"/>
</dbReference>
<accession>C4FK50</accession>
<reference evidence="7 8" key="1">
    <citation type="submission" date="2009-04" db="EMBL/GenBank/DDBJ databases">
        <authorList>
            <person name="Reysenbach A.-L."/>
            <person name="Heidelberg J.F."/>
            <person name="Nelson W.C."/>
        </authorList>
    </citation>
    <scope>NUCLEOTIDE SEQUENCE [LARGE SCALE GENOMIC DNA]</scope>
    <source>
        <strain evidence="7 8">SS-5</strain>
    </source>
</reference>
<keyword evidence="4" id="KW-0862">Zinc</keyword>
<dbReference type="PANTHER" id="PTHR30471:SF3">
    <property type="entry name" value="UPF0758 PROTEIN YEES-RELATED"/>
    <property type="match status" value="1"/>
</dbReference>
<evidence type="ECO:0000313" key="8">
    <source>
        <dbReference type="Proteomes" id="UP000005540"/>
    </source>
</evidence>
<feature type="domain" description="MPN" evidence="6">
    <location>
        <begin position="31"/>
        <end position="152"/>
    </location>
</feature>
<dbReference type="InterPro" id="IPR025657">
    <property type="entry name" value="RadC_JAB"/>
</dbReference>
<keyword evidence="3" id="KW-0378">Hydrolase</keyword>
<protein>
    <submittedName>
        <fullName evidence="7">DNA repair protein RadC</fullName>
    </submittedName>
</protein>
<dbReference type="CDD" id="cd08071">
    <property type="entry name" value="MPN_DUF2466"/>
    <property type="match status" value="1"/>
</dbReference>
<dbReference type="Pfam" id="PF04002">
    <property type="entry name" value="RadC"/>
    <property type="match status" value="1"/>
</dbReference>
<dbReference type="Proteomes" id="UP000005540">
    <property type="component" value="Unassembled WGS sequence"/>
</dbReference>
<sequence length="152" mass="17143">KIKGIGEAKALQILAIIEIAKRMDDHTEKIKISSVSDAFNYLKFLSKETQEHMVALYLNSSNHLIAQEVIAKGSLNVVRVLPRDILYYAIKHNCNGIIISHNHPNNDPTPSQEDIEFTKKLQTLANELGFDLLDHIIVGKKDFYSFAKEGLI</sequence>
<keyword evidence="5" id="KW-0482">Metalloprotease</keyword>
<evidence type="ECO:0000256" key="2">
    <source>
        <dbReference type="ARBA" id="ARBA00022723"/>
    </source>
</evidence>
<dbReference type="PROSITE" id="PS50249">
    <property type="entry name" value="MPN"/>
    <property type="match status" value="1"/>
</dbReference>
<dbReference type="NCBIfam" id="TIGR00608">
    <property type="entry name" value="radc"/>
    <property type="match status" value="1"/>
</dbReference>
<evidence type="ECO:0000256" key="1">
    <source>
        <dbReference type="ARBA" id="ARBA00022670"/>
    </source>
</evidence>
<keyword evidence="1" id="KW-0645">Protease</keyword>
<dbReference type="PANTHER" id="PTHR30471">
    <property type="entry name" value="DNA REPAIR PROTEIN RADC"/>
    <property type="match status" value="1"/>
</dbReference>
<evidence type="ECO:0000256" key="3">
    <source>
        <dbReference type="ARBA" id="ARBA00022801"/>
    </source>
</evidence>
<dbReference type="OrthoDB" id="9804482at2"/>
<feature type="non-terminal residue" evidence="7">
    <location>
        <position position="1"/>
    </location>
</feature>
<evidence type="ECO:0000259" key="6">
    <source>
        <dbReference type="PROSITE" id="PS50249"/>
    </source>
</evidence>
<dbReference type="GO" id="GO:0046872">
    <property type="term" value="F:metal ion binding"/>
    <property type="evidence" value="ECO:0007669"/>
    <property type="project" value="UniProtKB-KW"/>
</dbReference>
<dbReference type="EMBL" id="ABZS01000080">
    <property type="protein sequence ID" value="EEP60557.1"/>
    <property type="molecule type" value="Genomic_DNA"/>
</dbReference>
<gene>
    <name evidence="7" type="ORF">SULYE_0950</name>
</gene>
<dbReference type="InterPro" id="IPR001405">
    <property type="entry name" value="UPF0758"/>
</dbReference>
<dbReference type="RefSeq" id="WP_007546925.1">
    <property type="nucleotide sequence ID" value="NZ_ABZS01000080.1"/>
</dbReference>
<evidence type="ECO:0000256" key="4">
    <source>
        <dbReference type="ARBA" id="ARBA00022833"/>
    </source>
</evidence>
<dbReference type="Gene3D" id="3.40.140.10">
    <property type="entry name" value="Cytidine Deaminase, domain 2"/>
    <property type="match status" value="1"/>
</dbReference>
<proteinExistence type="predicted"/>
<keyword evidence="8" id="KW-1185">Reference proteome</keyword>